<comment type="caution">
    <text evidence="9">The sequence shown here is derived from an EMBL/GenBank/DDBJ whole genome shotgun (WGS) entry which is preliminary data.</text>
</comment>
<dbReference type="InterPro" id="IPR009081">
    <property type="entry name" value="PP-bd_ACP"/>
</dbReference>
<dbReference type="GO" id="GO:0009366">
    <property type="term" value="C:enterobactin synthetase complex"/>
    <property type="evidence" value="ECO:0007669"/>
    <property type="project" value="TreeGrafter"/>
</dbReference>
<evidence type="ECO:0000256" key="1">
    <source>
        <dbReference type="ARBA" id="ARBA00001957"/>
    </source>
</evidence>
<dbReference type="InterPro" id="IPR036736">
    <property type="entry name" value="ACP-like_sf"/>
</dbReference>
<dbReference type="OrthoDB" id="9757559at2"/>
<dbReference type="InterPro" id="IPR010071">
    <property type="entry name" value="AA_adenyl_dom"/>
</dbReference>
<dbReference type="GO" id="GO:0031177">
    <property type="term" value="F:phosphopantetheine binding"/>
    <property type="evidence" value="ECO:0007669"/>
    <property type="project" value="TreeGrafter"/>
</dbReference>
<dbReference type="GO" id="GO:0009239">
    <property type="term" value="P:enterobactin biosynthetic process"/>
    <property type="evidence" value="ECO:0007669"/>
    <property type="project" value="TreeGrafter"/>
</dbReference>
<dbReference type="Pfam" id="PF00501">
    <property type="entry name" value="AMP-binding"/>
    <property type="match status" value="1"/>
</dbReference>
<dbReference type="Pfam" id="PF00668">
    <property type="entry name" value="Condensation"/>
    <property type="match status" value="1"/>
</dbReference>
<evidence type="ECO:0000256" key="4">
    <source>
        <dbReference type="SAM" id="MobiDB-lite"/>
    </source>
</evidence>
<sequence length="1253" mass="133984">MNARHGLPLRRFSPGKGLATARRSAEPTRPSGAASALDAYLQGVPLGIELPVRLDADATWHCETVPVHLPGVAPAAARRVWLAAYRVLLGRYGNEACCIGFPSFADAQEPPVLRCVHDAEAVPEACLAQLDADMQEAIQHTAGVDHAVARERAQGCSVLLVDEEGDLGTEAWLALQPDRDGQGARLFLRARADAALSRMAGHLGRLALGLQESREPVGRLAWLDDAERTMLYALRGDPDQAPPVGLVHGLFEAQARRTPSRIALHAPDRSLTYAELEHASRQLAACLQARGIGREQRIGVCLPRGSDLVTGLLAVLRAGACYVPLDPAYPGERLAYMLKDADCALVLVDASTETEVAALGFLTLSVDAVAPDETPLAASAASPSDLAYLIYTSGSTGQPKGVAIEHGSAHAFLRWAGECFEAAEWREVLAATSVCFDLSIYELFGTLAWGGTVHLVENLFALADYPRRDVITLINTVPSVCAALLALGDLPESVRTVNLAGEPLRAHLVRQLRQQPGVRRILNLYGPTEDTTYSTLYELPRAGAAEEKEPSIGRPLPGTTVQVLDPLGAPVPLGVPGELYLGGVGLARGYFGKPEQTEARFLAAGRLPLAAPERLYRTGDRVRLGEDGLLEHLGRLDDQVKFNGFRIELGEIASRLATAPGVVEAVAVLAPDSAGLRRLVAYLVSEAPLDVPALAAHLARTLPHYMLPSAYLRLPALPKTLNGKIDRKALPPPPANTTDAPLDGLADPLERAVHGAWQAVLGTAPLPGQGFYAAGGDSLRAVHLLAHVRHALGRLVPLQAFAGGEATVDHLLALVRDAADVPTPDNPTAIPPRLTLAERRLWIAQHLEPEVTAYNLQARVRISGATADAVASALGRLLDRHLVLRRRIELAADGPRPVPLAVEAVPLTCLDPMDTSPREARLQALAEAAARTPFDLGREAPLRISLLPWSDATSVDLLLSVHHCAFDDMSLVVFARELLALLEGQPLPPLAAAPEQVAAWEAAELASGRPETVAARWADHLAPLLRAPDRAPADDPGSRPSGTLTVPVGPDVFQACRRLATAAGTSPFGVALDAFARTLADEQEREVLVGIALAGRSRLETHGLVSNFVNLLPLAVRVELGRGRVDSLRQVGRDLLDLVAHQDVPLETLNDALRRREVGSVPLRVACGAHTGRQTLFTGRTCRLEAQFLPSPLARLDLTLWLEEAPDGWTAVWTHARDRYEEDAVRALHACWAQHLLAGAETLAEGAGHPTHA</sequence>
<dbReference type="Proteomes" id="UP000315235">
    <property type="component" value="Unassembled WGS sequence"/>
</dbReference>
<dbReference type="RefSeq" id="WP_143486445.1">
    <property type="nucleotide sequence ID" value="NZ_VJOY01000001.1"/>
</dbReference>
<evidence type="ECO:0000259" key="7">
    <source>
        <dbReference type="Pfam" id="PF00668"/>
    </source>
</evidence>
<dbReference type="PROSITE" id="PS00455">
    <property type="entry name" value="AMP_BINDING"/>
    <property type="match status" value="1"/>
</dbReference>
<dbReference type="GO" id="GO:0043041">
    <property type="term" value="P:amino acid activation for nonribosomal peptide biosynthetic process"/>
    <property type="evidence" value="ECO:0007669"/>
    <property type="project" value="TreeGrafter"/>
</dbReference>
<accession>A0A553H4Q1</accession>
<evidence type="ECO:0000259" key="6">
    <source>
        <dbReference type="Pfam" id="PF00550"/>
    </source>
</evidence>
<evidence type="ECO:0000256" key="2">
    <source>
        <dbReference type="ARBA" id="ARBA00022450"/>
    </source>
</evidence>
<dbReference type="InterPro" id="IPR020845">
    <property type="entry name" value="AMP-binding_CS"/>
</dbReference>
<proteinExistence type="predicted"/>
<feature type="domain" description="Condensation" evidence="7">
    <location>
        <begin position="834"/>
        <end position="1157"/>
    </location>
</feature>
<dbReference type="InterPro" id="IPR001242">
    <property type="entry name" value="Condensation_dom"/>
</dbReference>
<dbReference type="InterPro" id="IPR000873">
    <property type="entry name" value="AMP-dep_synth/lig_dom"/>
</dbReference>
<dbReference type="SUPFAM" id="SSF52777">
    <property type="entry name" value="CoA-dependent acyltransferases"/>
    <property type="match status" value="2"/>
</dbReference>
<dbReference type="Gene3D" id="3.40.50.12780">
    <property type="entry name" value="N-terminal domain of ligase-like"/>
    <property type="match status" value="1"/>
</dbReference>
<dbReference type="Gene3D" id="3.30.300.30">
    <property type="match status" value="1"/>
</dbReference>
<evidence type="ECO:0000259" key="5">
    <source>
        <dbReference type="Pfam" id="PF00501"/>
    </source>
</evidence>
<dbReference type="InterPro" id="IPR045851">
    <property type="entry name" value="AMP-bd_C_sf"/>
</dbReference>
<dbReference type="GO" id="GO:0005829">
    <property type="term" value="C:cytosol"/>
    <property type="evidence" value="ECO:0007669"/>
    <property type="project" value="TreeGrafter"/>
</dbReference>
<feature type="region of interest" description="Disordered" evidence="4">
    <location>
        <begin position="1"/>
        <end position="31"/>
    </location>
</feature>
<dbReference type="InterPro" id="IPR023213">
    <property type="entry name" value="CAT-like_dom_sf"/>
</dbReference>
<dbReference type="AlphaFoldDB" id="A0A553H4Q1"/>
<dbReference type="FunFam" id="3.40.50.980:FF:000001">
    <property type="entry name" value="Non-ribosomal peptide synthetase"/>
    <property type="match status" value="1"/>
</dbReference>
<keyword evidence="2" id="KW-0596">Phosphopantetheine</keyword>
<evidence type="ECO:0000259" key="8">
    <source>
        <dbReference type="Pfam" id="PF13193"/>
    </source>
</evidence>
<evidence type="ECO:0000313" key="10">
    <source>
        <dbReference type="Proteomes" id="UP000315235"/>
    </source>
</evidence>
<dbReference type="Gene3D" id="3.30.559.30">
    <property type="entry name" value="Nonribosomal peptide synthetase, condensation domain"/>
    <property type="match status" value="1"/>
</dbReference>
<dbReference type="Gene3D" id="3.30.559.10">
    <property type="entry name" value="Chloramphenicol acetyltransferase-like domain"/>
    <property type="match status" value="1"/>
</dbReference>
<feature type="domain" description="AMP-binding enzyme C-terminal" evidence="8">
    <location>
        <begin position="651"/>
        <end position="724"/>
    </location>
</feature>
<dbReference type="EMBL" id="VJOY01000001">
    <property type="protein sequence ID" value="TRX76742.1"/>
    <property type="molecule type" value="Genomic_DNA"/>
</dbReference>
<dbReference type="Pfam" id="PF13193">
    <property type="entry name" value="AMP-binding_C"/>
    <property type="match status" value="1"/>
</dbReference>
<dbReference type="PANTHER" id="PTHR45527">
    <property type="entry name" value="NONRIBOSOMAL PEPTIDE SYNTHETASE"/>
    <property type="match status" value="1"/>
</dbReference>
<dbReference type="SUPFAM" id="SSF47336">
    <property type="entry name" value="ACP-like"/>
    <property type="match status" value="1"/>
</dbReference>
<protein>
    <submittedName>
        <fullName evidence="9">Amino acid adenylation domain-containing protein</fullName>
    </submittedName>
</protein>
<dbReference type="NCBIfam" id="TIGR01733">
    <property type="entry name" value="AA-adenyl-dom"/>
    <property type="match status" value="1"/>
</dbReference>
<reference evidence="9 10" key="1">
    <citation type="submission" date="2019-07" db="EMBL/GenBank/DDBJ databases">
        <title>Pseudomonas mangiferae sp. nov., isolated from bark of mango tree in Thailand.</title>
        <authorList>
            <person name="Srisuk N."/>
            <person name="Anurat P."/>
        </authorList>
    </citation>
    <scope>NUCLEOTIDE SEQUENCE [LARGE SCALE GENOMIC DNA]</scope>
    <source>
        <strain evidence="9 10">DMKU_BBB3-04</strain>
    </source>
</reference>
<dbReference type="InterPro" id="IPR042099">
    <property type="entry name" value="ANL_N_sf"/>
</dbReference>
<comment type="cofactor">
    <cofactor evidence="1">
        <name>pantetheine 4'-phosphate</name>
        <dbReference type="ChEBI" id="CHEBI:47942"/>
    </cofactor>
</comment>
<feature type="domain" description="Carrier" evidence="6">
    <location>
        <begin position="752"/>
        <end position="814"/>
    </location>
</feature>
<dbReference type="Pfam" id="PF00550">
    <property type="entry name" value="PP-binding"/>
    <property type="match status" value="1"/>
</dbReference>
<gene>
    <name evidence="9" type="ORF">FM069_01605</name>
</gene>
<name>A0A553H4Q1_9PSED</name>
<dbReference type="SUPFAM" id="SSF56801">
    <property type="entry name" value="Acetyl-CoA synthetase-like"/>
    <property type="match status" value="1"/>
</dbReference>
<dbReference type="InterPro" id="IPR006162">
    <property type="entry name" value="Ppantetheine_attach_site"/>
</dbReference>
<evidence type="ECO:0000313" key="9">
    <source>
        <dbReference type="EMBL" id="TRX76742.1"/>
    </source>
</evidence>
<keyword evidence="10" id="KW-1185">Reference proteome</keyword>
<evidence type="ECO:0000256" key="3">
    <source>
        <dbReference type="ARBA" id="ARBA00022553"/>
    </source>
</evidence>
<dbReference type="PROSITE" id="PS00012">
    <property type="entry name" value="PHOSPHOPANTETHEINE"/>
    <property type="match status" value="1"/>
</dbReference>
<organism evidence="9 10">
    <name type="scientific">Pseudomonas mangiferae</name>
    <dbReference type="NCBI Taxonomy" id="2593654"/>
    <lineage>
        <taxon>Bacteria</taxon>
        <taxon>Pseudomonadati</taxon>
        <taxon>Pseudomonadota</taxon>
        <taxon>Gammaproteobacteria</taxon>
        <taxon>Pseudomonadales</taxon>
        <taxon>Pseudomonadaceae</taxon>
        <taxon>Pseudomonas</taxon>
    </lineage>
</organism>
<dbReference type="PANTHER" id="PTHR45527:SF1">
    <property type="entry name" value="FATTY ACID SYNTHASE"/>
    <property type="match status" value="1"/>
</dbReference>
<feature type="domain" description="AMP-dependent synthetase/ligase" evidence="5">
    <location>
        <begin position="251"/>
        <end position="591"/>
    </location>
</feature>
<dbReference type="Gene3D" id="1.10.1200.10">
    <property type="entry name" value="ACP-like"/>
    <property type="match status" value="1"/>
</dbReference>
<dbReference type="GO" id="GO:0047527">
    <property type="term" value="F:2,3-dihydroxybenzoate-serine ligase activity"/>
    <property type="evidence" value="ECO:0007669"/>
    <property type="project" value="TreeGrafter"/>
</dbReference>
<dbReference type="InterPro" id="IPR025110">
    <property type="entry name" value="AMP-bd_C"/>
</dbReference>
<keyword evidence="3" id="KW-0597">Phosphoprotein</keyword>